<evidence type="ECO:0000256" key="14">
    <source>
        <dbReference type="ARBA" id="ARBA00034417"/>
    </source>
</evidence>
<keyword evidence="8 15" id="KW-0547">Nucleotide-binding</keyword>
<reference evidence="17 18" key="1">
    <citation type="submission" date="2019-05" db="EMBL/GenBank/DDBJ databases">
        <title>OXA-830, a novel chromosomally encoded expanded-spectrum class D beta-lactamase in Aeromonas simiae.</title>
        <authorList>
            <person name="Zhou W."/>
            <person name="Chen Q."/>
        </authorList>
    </citation>
    <scope>NUCLEOTIDE SEQUENCE [LARGE SCALE GENOMIC DNA]</scope>
    <source>
        <strain evidence="17 18">A6</strain>
    </source>
</reference>
<evidence type="ECO:0000256" key="12">
    <source>
        <dbReference type="ARBA" id="ARBA00023136"/>
    </source>
</evidence>
<keyword evidence="9 15" id="KW-0418">Kinase</keyword>
<evidence type="ECO:0000256" key="1">
    <source>
        <dbReference type="ARBA" id="ARBA00004515"/>
    </source>
</evidence>
<evidence type="ECO:0000313" key="18">
    <source>
        <dbReference type="Proteomes" id="UP000594034"/>
    </source>
</evidence>
<dbReference type="PROSITE" id="PS50011">
    <property type="entry name" value="PROTEIN_KINASE_DOM"/>
    <property type="match status" value="1"/>
</dbReference>
<comment type="catalytic activity">
    <reaction evidence="14 15">
        <text>an alpha-Kdo-(2-&gt;6)-lipid IVA + ATP = a 4-O-phospho-alpha-Kdo-(2-&gt;6)-lipid IVA + ADP + H(+)</text>
        <dbReference type="Rhea" id="RHEA:74271"/>
        <dbReference type="ChEBI" id="CHEBI:15378"/>
        <dbReference type="ChEBI" id="CHEBI:30616"/>
        <dbReference type="ChEBI" id="CHEBI:176428"/>
        <dbReference type="ChEBI" id="CHEBI:193140"/>
        <dbReference type="ChEBI" id="CHEBI:456216"/>
        <dbReference type="EC" id="2.7.1.166"/>
    </reaction>
</comment>
<evidence type="ECO:0000256" key="8">
    <source>
        <dbReference type="ARBA" id="ARBA00022741"/>
    </source>
</evidence>
<dbReference type="AlphaFoldDB" id="A0A5J6WU89"/>
<comment type="similarity">
    <text evidence="3 15">Belongs to the protein kinase superfamily. KdkA/RfaP family.</text>
</comment>
<feature type="domain" description="Protein kinase" evidence="16">
    <location>
        <begin position="36"/>
        <end position="235"/>
    </location>
</feature>
<comment type="subcellular location">
    <subcellularLocation>
        <location evidence="1 15">Cell inner membrane</location>
        <topology evidence="1 15">Peripheral membrane protein</topology>
        <orientation evidence="1 15">Cytoplasmic side</orientation>
    </subcellularLocation>
</comment>
<evidence type="ECO:0000256" key="6">
    <source>
        <dbReference type="ARBA" id="ARBA00022519"/>
    </source>
</evidence>
<protein>
    <recommendedName>
        <fullName evidence="13 15">3-deoxy-D-manno-octulosonic acid kinase</fullName>
        <shortName evidence="15">Kdo kinase</shortName>
        <ecNumber evidence="4 15">2.7.1.166</ecNumber>
    </recommendedName>
</protein>
<name>A0A5J6WU89_9GAMM</name>
<dbReference type="NCBIfam" id="NF002475">
    <property type="entry name" value="PRK01723.1"/>
    <property type="match status" value="1"/>
</dbReference>
<keyword evidence="7 15" id="KW-0808">Transferase</keyword>
<evidence type="ECO:0000256" key="13">
    <source>
        <dbReference type="ARBA" id="ARBA00029511"/>
    </source>
</evidence>
<dbReference type="GO" id="GO:0005886">
    <property type="term" value="C:plasma membrane"/>
    <property type="evidence" value="ECO:0007669"/>
    <property type="project" value="UniProtKB-SubCell"/>
</dbReference>
<keyword evidence="18" id="KW-1185">Reference proteome</keyword>
<evidence type="ECO:0000259" key="16">
    <source>
        <dbReference type="PROSITE" id="PS50011"/>
    </source>
</evidence>
<organism evidence="17 18">
    <name type="scientific">Aeromonas simiae</name>
    <dbReference type="NCBI Taxonomy" id="218936"/>
    <lineage>
        <taxon>Bacteria</taxon>
        <taxon>Pseudomonadati</taxon>
        <taxon>Pseudomonadota</taxon>
        <taxon>Gammaproteobacteria</taxon>
        <taxon>Aeromonadales</taxon>
        <taxon>Aeromonadaceae</taxon>
        <taxon>Aeromonas</taxon>
    </lineage>
</organism>
<evidence type="ECO:0000256" key="11">
    <source>
        <dbReference type="ARBA" id="ARBA00022985"/>
    </source>
</evidence>
<evidence type="ECO:0000256" key="5">
    <source>
        <dbReference type="ARBA" id="ARBA00022475"/>
    </source>
</evidence>
<dbReference type="EMBL" id="CP040449">
    <property type="protein sequence ID" value="QFI53283.1"/>
    <property type="molecule type" value="Genomic_DNA"/>
</dbReference>
<dbReference type="KEGG" id="asim:FE240_00240"/>
<dbReference type="GO" id="GO:0005524">
    <property type="term" value="F:ATP binding"/>
    <property type="evidence" value="ECO:0007669"/>
    <property type="project" value="UniProtKB-UniRule"/>
</dbReference>
<keyword evidence="11 15" id="KW-0448">Lipopolysaccharide biosynthesis</keyword>
<dbReference type="InterPro" id="IPR022826">
    <property type="entry name" value="KDO_kinase"/>
</dbReference>
<dbReference type="UniPathway" id="UPA00958"/>
<keyword evidence="10 15" id="KW-0067">ATP-binding</keyword>
<dbReference type="InterPro" id="IPR011009">
    <property type="entry name" value="Kinase-like_dom_sf"/>
</dbReference>
<evidence type="ECO:0000256" key="2">
    <source>
        <dbReference type="ARBA" id="ARBA00004713"/>
    </source>
</evidence>
<evidence type="ECO:0000256" key="15">
    <source>
        <dbReference type="HAMAP-Rule" id="MF_00521"/>
    </source>
</evidence>
<evidence type="ECO:0000256" key="3">
    <source>
        <dbReference type="ARBA" id="ARBA00010327"/>
    </source>
</evidence>
<dbReference type="HAMAP" id="MF_00521">
    <property type="entry name" value="KDO_kinase"/>
    <property type="match status" value="1"/>
</dbReference>
<dbReference type="RefSeq" id="WP_193002910.1">
    <property type="nucleotide sequence ID" value="NZ_CP040449.1"/>
</dbReference>
<dbReference type="InterPro" id="IPR000719">
    <property type="entry name" value="Prot_kinase_dom"/>
</dbReference>
<comment type="function">
    <text evidence="15">Catalyzes the ATP-dependent phosphorylation of the 3-deoxy-D-manno-octulosonic acid (Kdo) residue in Kdo-lipid IV(A) at the 4-OH position.</text>
</comment>
<keyword evidence="12 15" id="KW-0472">Membrane</keyword>
<dbReference type="Gene3D" id="1.10.510.10">
    <property type="entry name" value="Transferase(Phosphotransferase) domain 1"/>
    <property type="match status" value="1"/>
</dbReference>
<dbReference type="SUPFAM" id="SSF56112">
    <property type="entry name" value="Protein kinase-like (PK-like)"/>
    <property type="match status" value="1"/>
</dbReference>
<dbReference type="Pfam" id="PF06293">
    <property type="entry name" value="Kdo"/>
    <property type="match status" value="1"/>
</dbReference>
<dbReference type="Proteomes" id="UP000594034">
    <property type="component" value="Chromosome"/>
</dbReference>
<sequence length="235" mass="27284">MHVINHNKQVCWYAEQAFADPHPRLFDPHWWQEQKAVVGSSLGRGVTWFVKLDGRHMVLRHYYRGGMVGKLVRDRFWFEGVEGSRAMAEFALLEQLCARDLPVPRPYAARMSKSGPFYRADILLERIRGAKDLVDLLKKGPVPDATWQRIGQVIRRFHDAGVYHADLNSHNILIDRDDKVWLIDFDKGAIRSPGPWQQANLERLLRSFNKESVLHTSFHWVPGNWQSLMAGYRGE</sequence>
<accession>A0A5J6WU89</accession>
<evidence type="ECO:0000313" key="17">
    <source>
        <dbReference type="EMBL" id="QFI53283.1"/>
    </source>
</evidence>
<evidence type="ECO:0000256" key="4">
    <source>
        <dbReference type="ARBA" id="ARBA00011988"/>
    </source>
</evidence>
<feature type="active site" evidence="15">
    <location>
        <position position="166"/>
    </location>
</feature>
<keyword evidence="6 15" id="KW-0997">Cell inner membrane</keyword>
<dbReference type="EC" id="2.7.1.166" evidence="4 15"/>
<evidence type="ECO:0000256" key="9">
    <source>
        <dbReference type="ARBA" id="ARBA00022777"/>
    </source>
</evidence>
<keyword evidence="5 15" id="KW-1003">Cell membrane</keyword>
<proteinExistence type="inferred from homology"/>
<gene>
    <name evidence="15" type="primary">kdkA</name>
    <name evidence="17" type="ORF">FE240_00240</name>
</gene>
<comment type="pathway">
    <text evidence="2 15">Bacterial outer membrane biogenesis; LPS core biosynthesis.</text>
</comment>
<evidence type="ECO:0000256" key="10">
    <source>
        <dbReference type="ARBA" id="ARBA00022840"/>
    </source>
</evidence>
<dbReference type="GO" id="GO:0004672">
    <property type="term" value="F:protein kinase activity"/>
    <property type="evidence" value="ECO:0007669"/>
    <property type="project" value="InterPro"/>
</dbReference>
<dbReference type="GO" id="GO:0009244">
    <property type="term" value="P:lipopolysaccharide core region biosynthetic process"/>
    <property type="evidence" value="ECO:0007669"/>
    <property type="project" value="UniProtKB-UniRule"/>
</dbReference>
<evidence type="ECO:0000256" key="7">
    <source>
        <dbReference type="ARBA" id="ARBA00022679"/>
    </source>
</evidence>